<dbReference type="SUPFAM" id="SSF89796">
    <property type="entry name" value="CoA-transferase family III (CaiB/BaiF)"/>
    <property type="match status" value="1"/>
</dbReference>
<dbReference type="InterPro" id="IPR023606">
    <property type="entry name" value="CoA-Trfase_III_dom_1_sf"/>
</dbReference>
<evidence type="ECO:0000313" key="1">
    <source>
        <dbReference type="EMBL" id="SVB46061.1"/>
    </source>
</evidence>
<dbReference type="GO" id="GO:0003824">
    <property type="term" value="F:catalytic activity"/>
    <property type="evidence" value="ECO:0007669"/>
    <property type="project" value="InterPro"/>
</dbReference>
<dbReference type="InterPro" id="IPR003673">
    <property type="entry name" value="CoA-Trfase_fam_III"/>
</dbReference>
<reference evidence="1" key="1">
    <citation type="submission" date="2018-05" db="EMBL/GenBank/DDBJ databases">
        <authorList>
            <person name="Lanie J.A."/>
            <person name="Ng W.-L."/>
            <person name="Kazmierczak K.M."/>
            <person name="Andrzejewski T.M."/>
            <person name="Davidsen T.M."/>
            <person name="Wayne K.J."/>
            <person name="Tettelin H."/>
            <person name="Glass J.I."/>
            <person name="Rusch D."/>
            <person name="Podicherti R."/>
            <person name="Tsui H.-C.T."/>
            <person name="Winkler M.E."/>
        </authorList>
    </citation>
    <scope>NUCLEOTIDE SEQUENCE</scope>
</reference>
<name>A0A382E7U1_9ZZZZ</name>
<dbReference type="EMBL" id="UINC01042860">
    <property type="protein sequence ID" value="SVB46061.1"/>
    <property type="molecule type" value="Genomic_DNA"/>
</dbReference>
<sequence>MTEVWAGPMCNTILGDLGAEVIKVESFPRPSLTRLPGSSVGY</sequence>
<accession>A0A382E7U1</accession>
<dbReference type="Gene3D" id="3.40.50.10540">
    <property type="entry name" value="Crotonobetainyl-coa:carnitine coa-transferase, domain 1"/>
    <property type="match status" value="1"/>
</dbReference>
<dbReference type="Pfam" id="PF02515">
    <property type="entry name" value="CoA_transf_3"/>
    <property type="match status" value="1"/>
</dbReference>
<feature type="non-terminal residue" evidence="1">
    <location>
        <position position="42"/>
    </location>
</feature>
<proteinExistence type="predicted"/>
<evidence type="ECO:0008006" key="2">
    <source>
        <dbReference type="Google" id="ProtNLM"/>
    </source>
</evidence>
<gene>
    <name evidence="1" type="ORF">METZ01_LOCUS198915</name>
</gene>
<organism evidence="1">
    <name type="scientific">marine metagenome</name>
    <dbReference type="NCBI Taxonomy" id="408172"/>
    <lineage>
        <taxon>unclassified sequences</taxon>
        <taxon>metagenomes</taxon>
        <taxon>ecological metagenomes</taxon>
    </lineage>
</organism>
<protein>
    <recommendedName>
        <fullName evidence="2">CoA transferase</fullName>
    </recommendedName>
</protein>
<dbReference type="AlphaFoldDB" id="A0A382E7U1"/>